<organism evidence="1 2">
    <name type="scientific">Streptomyces albospinus</name>
    <dbReference type="NCBI Taxonomy" id="285515"/>
    <lineage>
        <taxon>Bacteria</taxon>
        <taxon>Bacillati</taxon>
        <taxon>Actinomycetota</taxon>
        <taxon>Actinomycetes</taxon>
        <taxon>Kitasatosporales</taxon>
        <taxon>Streptomycetaceae</taxon>
        <taxon>Streptomyces</taxon>
    </lineage>
</organism>
<name>A0ABQ2UW95_9ACTN</name>
<proteinExistence type="predicted"/>
<gene>
    <name evidence="1" type="ORF">GCM10010211_19800</name>
</gene>
<sequence length="246" mass="26426">MHDHDTAPDLASFAIALADELPGNWTSEHQTHTQYPDQFARAEHVWDMNLLAHAIAEHVLDQDAVLTRDDGARLYVIARPRSGEEFLVGAVAPADIPAEAFRAVREPDGIAVPDDPAQAAADITTDLLPRYDKALAQVHDHAARLTPAAPPELVVITLAGRDFHVTKPERADAAQILADNGCVYDPDQDAFVLSGKDTAAQAQAIQRAAAQLDRLGIGVSVRLPQAKPALETAPVTATSKSPARRR</sequence>
<protein>
    <submittedName>
        <fullName evidence="1">Uncharacterized protein</fullName>
    </submittedName>
</protein>
<dbReference type="EMBL" id="BMRP01000005">
    <property type="protein sequence ID" value="GGU55159.1"/>
    <property type="molecule type" value="Genomic_DNA"/>
</dbReference>
<dbReference type="Proteomes" id="UP000654471">
    <property type="component" value="Unassembled WGS sequence"/>
</dbReference>
<reference evidence="2" key="1">
    <citation type="journal article" date="2019" name="Int. J. Syst. Evol. Microbiol.">
        <title>The Global Catalogue of Microorganisms (GCM) 10K type strain sequencing project: providing services to taxonomists for standard genome sequencing and annotation.</title>
        <authorList>
            <consortium name="The Broad Institute Genomics Platform"/>
            <consortium name="The Broad Institute Genome Sequencing Center for Infectious Disease"/>
            <person name="Wu L."/>
            <person name="Ma J."/>
        </authorList>
    </citation>
    <scope>NUCLEOTIDE SEQUENCE [LARGE SCALE GENOMIC DNA]</scope>
    <source>
        <strain evidence="2">JCM 3399</strain>
    </source>
</reference>
<evidence type="ECO:0000313" key="1">
    <source>
        <dbReference type="EMBL" id="GGU55159.1"/>
    </source>
</evidence>
<dbReference type="RefSeq" id="WP_189298506.1">
    <property type="nucleotide sequence ID" value="NZ_BMRP01000005.1"/>
</dbReference>
<comment type="caution">
    <text evidence="1">The sequence shown here is derived from an EMBL/GenBank/DDBJ whole genome shotgun (WGS) entry which is preliminary data.</text>
</comment>
<evidence type="ECO:0000313" key="2">
    <source>
        <dbReference type="Proteomes" id="UP000654471"/>
    </source>
</evidence>
<accession>A0ABQ2UW95</accession>
<keyword evidence="2" id="KW-1185">Reference proteome</keyword>